<keyword evidence="4" id="KW-0238">DNA-binding</keyword>
<dbReference type="Pfam" id="PF12833">
    <property type="entry name" value="HTH_18"/>
    <property type="match status" value="1"/>
</dbReference>
<dbReference type="EMBL" id="FOJG01000002">
    <property type="protein sequence ID" value="SEW53724.1"/>
    <property type="molecule type" value="Genomic_DNA"/>
</dbReference>
<protein>
    <submittedName>
        <fullName evidence="4">Transcriptional regulator GlxA family, contains an amidase domain and an AraC-type DNA-binding HTH domain</fullName>
    </submittedName>
</protein>
<dbReference type="STRING" id="29529.SAMN04488122_5651"/>
<sequence length="327" mass="36629">MDKTKHIVILVPPQTSLLDVAGPLEVFSKTSDYMMKYRTVKDKYYTTHLVSMDDTTAVPTSSGMPVICEGGIGGIRYPIETVIIAGRGEYRKGAPAHILKWIQKVNKSKSKPRIASICAGAFILAETGLLDGRRATTHWQLHDQFAEKFPLIKVEKDPIYIKQGNIYTSAGISTGIDLTLALVEEDLGREVAIEVSRILVLYLKRPGNQSQFSNILQTQKTDYRPVKDSLQWIQEHLDEDLSVEQLAARASMSARNFSRVFYREAGVTPAKFVEKARVEAARRRLEETRLSLEEIAAECGTSDANGLRRLFIRHLNTTPAAYRKAFA</sequence>
<dbReference type="InterPro" id="IPR052158">
    <property type="entry name" value="INH-QAR"/>
</dbReference>
<dbReference type="Gene3D" id="3.40.50.880">
    <property type="match status" value="1"/>
</dbReference>
<dbReference type="SMART" id="SM00342">
    <property type="entry name" value="HTH_ARAC"/>
    <property type="match status" value="1"/>
</dbReference>
<dbReference type="Proteomes" id="UP000199310">
    <property type="component" value="Unassembled WGS sequence"/>
</dbReference>
<keyword evidence="1" id="KW-0805">Transcription regulation</keyword>
<keyword evidence="5" id="KW-1185">Reference proteome</keyword>
<dbReference type="InterPro" id="IPR018060">
    <property type="entry name" value="HTH_AraC"/>
</dbReference>
<dbReference type="Pfam" id="PF01965">
    <property type="entry name" value="DJ-1_PfpI"/>
    <property type="match status" value="1"/>
</dbReference>
<dbReference type="CDD" id="cd03137">
    <property type="entry name" value="GATase1_AraC_1"/>
    <property type="match status" value="1"/>
</dbReference>
<organism evidence="4 5">
    <name type="scientific">Chitinophaga arvensicola</name>
    <dbReference type="NCBI Taxonomy" id="29529"/>
    <lineage>
        <taxon>Bacteria</taxon>
        <taxon>Pseudomonadati</taxon>
        <taxon>Bacteroidota</taxon>
        <taxon>Chitinophagia</taxon>
        <taxon>Chitinophagales</taxon>
        <taxon>Chitinophagaceae</taxon>
        <taxon>Chitinophaga</taxon>
    </lineage>
</organism>
<dbReference type="InterPro" id="IPR002818">
    <property type="entry name" value="DJ-1/PfpI"/>
</dbReference>
<dbReference type="Gene3D" id="1.10.10.60">
    <property type="entry name" value="Homeodomain-like"/>
    <property type="match status" value="1"/>
</dbReference>
<dbReference type="RefSeq" id="WP_089901030.1">
    <property type="nucleotide sequence ID" value="NZ_FOJG01000002.1"/>
</dbReference>
<keyword evidence="2" id="KW-0804">Transcription</keyword>
<dbReference type="AlphaFoldDB" id="A0A1I0SAY9"/>
<dbReference type="OrthoDB" id="9803764at2"/>
<dbReference type="SUPFAM" id="SSF52317">
    <property type="entry name" value="Class I glutamine amidotransferase-like"/>
    <property type="match status" value="1"/>
</dbReference>
<dbReference type="GO" id="GO:0003700">
    <property type="term" value="F:DNA-binding transcription factor activity"/>
    <property type="evidence" value="ECO:0007669"/>
    <property type="project" value="InterPro"/>
</dbReference>
<dbReference type="SUPFAM" id="SSF46689">
    <property type="entry name" value="Homeodomain-like"/>
    <property type="match status" value="2"/>
</dbReference>
<evidence type="ECO:0000256" key="2">
    <source>
        <dbReference type="ARBA" id="ARBA00023163"/>
    </source>
</evidence>
<evidence type="ECO:0000313" key="4">
    <source>
        <dbReference type="EMBL" id="SEW53724.1"/>
    </source>
</evidence>
<accession>A0A1I0SAY9</accession>
<dbReference type="PROSITE" id="PS01124">
    <property type="entry name" value="HTH_ARAC_FAMILY_2"/>
    <property type="match status" value="1"/>
</dbReference>
<gene>
    <name evidence="4" type="ORF">SAMN04488122_5651</name>
</gene>
<feature type="domain" description="HTH araC/xylS-type" evidence="3">
    <location>
        <begin position="227"/>
        <end position="325"/>
    </location>
</feature>
<name>A0A1I0SAY9_9BACT</name>
<dbReference type="InterPro" id="IPR029062">
    <property type="entry name" value="Class_I_gatase-like"/>
</dbReference>
<evidence type="ECO:0000313" key="5">
    <source>
        <dbReference type="Proteomes" id="UP000199310"/>
    </source>
</evidence>
<evidence type="ECO:0000256" key="1">
    <source>
        <dbReference type="ARBA" id="ARBA00023015"/>
    </source>
</evidence>
<reference evidence="5" key="1">
    <citation type="submission" date="2016-10" db="EMBL/GenBank/DDBJ databases">
        <authorList>
            <person name="Varghese N."/>
            <person name="Submissions S."/>
        </authorList>
    </citation>
    <scope>NUCLEOTIDE SEQUENCE [LARGE SCALE GENOMIC DNA]</scope>
    <source>
        <strain evidence="5">DSM 3695</strain>
    </source>
</reference>
<dbReference type="InterPro" id="IPR009057">
    <property type="entry name" value="Homeodomain-like_sf"/>
</dbReference>
<dbReference type="PANTHER" id="PTHR43130:SF3">
    <property type="entry name" value="HTH-TYPE TRANSCRIPTIONAL REGULATOR RV1931C"/>
    <property type="match status" value="1"/>
</dbReference>
<dbReference type="PANTHER" id="PTHR43130">
    <property type="entry name" value="ARAC-FAMILY TRANSCRIPTIONAL REGULATOR"/>
    <property type="match status" value="1"/>
</dbReference>
<evidence type="ECO:0000259" key="3">
    <source>
        <dbReference type="PROSITE" id="PS01124"/>
    </source>
</evidence>
<dbReference type="GO" id="GO:0043565">
    <property type="term" value="F:sequence-specific DNA binding"/>
    <property type="evidence" value="ECO:0007669"/>
    <property type="project" value="InterPro"/>
</dbReference>
<proteinExistence type="predicted"/>